<sequence length="155" mass="16875">MREVENGDQAKPFGCAIGTTLYLLEFGDGHSIEIPEHLVEVANEQCSFLVCGTTAPQRVPARPAASVGQQQVRSWAMSSSTESLYLRDLGGLLKEMALRAKKEALSASEADRGFALGRLMAMHEVVSLMQQHADAFGLDVKDIDLEEISPEQDLV</sequence>
<gene>
    <name evidence="1" type="ORF">E8A74_00385</name>
</gene>
<dbReference type="AlphaFoldDB" id="A0A4U1JJX0"/>
<protein>
    <submittedName>
        <fullName evidence="1">Uncharacterized protein</fullName>
    </submittedName>
</protein>
<reference evidence="1 2" key="1">
    <citation type="submission" date="2019-04" db="EMBL/GenBank/DDBJ databases">
        <authorList>
            <person name="Li Y."/>
            <person name="Wang J."/>
        </authorList>
    </citation>
    <scope>NUCLEOTIDE SEQUENCE [LARGE SCALE GENOMIC DNA]</scope>
    <source>
        <strain evidence="1 2">DSM 14668</strain>
    </source>
</reference>
<accession>A0A4U1JJX0</accession>
<proteinExistence type="predicted"/>
<dbReference type="OrthoDB" id="6636779at2"/>
<keyword evidence="2" id="KW-1185">Reference proteome</keyword>
<name>A0A4U1JJX0_9BACT</name>
<organism evidence="1 2">
    <name type="scientific">Polyangium fumosum</name>
    <dbReference type="NCBI Taxonomy" id="889272"/>
    <lineage>
        <taxon>Bacteria</taxon>
        <taxon>Pseudomonadati</taxon>
        <taxon>Myxococcota</taxon>
        <taxon>Polyangia</taxon>
        <taxon>Polyangiales</taxon>
        <taxon>Polyangiaceae</taxon>
        <taxon>Polyangium</taxon>
    </lineage>
</organism>
<evidence type="ECO:0000313" key="1">
    <source>
        <dbReference type="EMBL" id="TKD13049.1"/>
    </source>
</evidence>
<comment type="caution">
    <text evidence="1">The sequence shown here is derived from an EMBL/GenBank/DDBJ whole genome shotgun (WGS) entry which is preliminary data.</text>
</comment>
<evidence type="ECO:0000313" key="2">
    <source>
        <dbReference type="Proteomes" id="UP000309215"/>
    </source>
</evidence>
<dbReference type="Proteomes" id="UP000309215">
    <property type="component" value="Unassembled WGS sequence"/>
</dbReference>
<dbReference type="EMBL" id="SSMQ01000001">
    <property type="protein sequence ID" value="TKD13049.1"/>
    <property type="molecule type" value="Genomic_DNA"/>
</dbReference>
<dbReference type="RefSeq" id="WP_136926865.1">
    <property type="nucleotide sequence ID" value="NZ_SSMQ01000001.1"/>
</dbReference>